<dbReference type="PROSITE" id="PS50144">
    <property type="entry name" value="MATH"/>
    <property type="match status" value="1"/>
</dbReference>
<dbReference type="Proteomes" id="UP000005408">
    <property type="component" value="Unassembled WGS sequence"/>
</dbReference>
<name>A0A8W8KAC8_MAGGI</name>
<dbReference type="InterPro" id="IPR008974">
    <property type="entry name" value="TRAF-like"/>
</dbReference>
<dbReference type="SUPFAM" id="SSF57845">
    <property type="entry name" value="B-box zinc-binding domain"/>
    <property type="match status" value="1"/>
</dbReference>
<dbReference type="SMART" id="SM00061">
    <property type="entry name" value="MATH"/>
    <property type="match status" value="1"/>
</dbReference>
<proteinExistence type="predicted"/>
<accession>A0A8W8KAC8</accession>
<protein>
    <recommendedName>
        <fullName evidence="1">MATH domain-containing protein</fullName>
    </recommendedName>
</protein>
<dbReference type="CDD" id="cd00121">
    <property type="entry name" value="MATH"/>
    <property type="match status" value="1"/>
</dbReference>
<evidence type="ECO:0000313" key="2">
    <source>
        <dbReference type="EnsemblMetazoa" id="G22791.1:cds"/>
    </source>
</evidence>
<dbReference type="SUPFAM" id="SSF49599">
    <property type="entry name" value="TRAF domain-like"/>
    <property type="match status" value="1"/>
</dbReference>
<keyword evidence="3" id="KW-1185">Reference proteome</keyword>
<dbReference type="Gene3D" id="2.60.210.10">
    <property type="entry name" value="Apoptosis, Tumor Necrosis Factor Receptor Associated Protein 2, Chain A"/>
    <property type="match status" value="1"/>
</dbReference>
<sequence>MCDQCYNYSHKRKRDNNMHSVSSITPDTDMKPLEMDEPCPIHMNKVLEVFCFDHRKICCSICFATQQRNFDNVKSLDDIAMHEEESIDVDDFVDNISWAEESTSTALNEANEKLTHFDDDKKLMLQSLADIIAKTKSHLDTLHEELKGSIEKTFSNTEQSQQFGIECMTAFQKMLIHSQKIAEAVEEHGSEKQKFVTMETTKMAIEKHFGRLRLAFNLSETSAHYVLDFEDNLKNVQSWSKLASLNSQQSDDPLADMNETLCSLGCFKDYTVFQHSFSLEHTIQVCPPCLLPKSQSKWKIKCQLMNNNLSIYLNCVSNDNSDWPLDVSVELSLVNQVDRKNDIVRTFNHLFTKVGESRGYKSFIDLQSLKSTEKGYTSNGWFKIKVRIW</sequence>
<reference evidence="2" key="1">
    <citation type="submission" date="2022-08" db="UniProtKB">
        <authorList>
            <consortium name="EnsemblMetazoa"/>
        </authorList>
    </citation>
    <scope>IDENTIFICATION</scope>
    <source>
        <strain evidence="2">05x7-T-G4-1.051#20</strain>
    </source>
</reference>
<dbReference type="CDD" id="cd19756">
    <property type="entry name" value="Bbox2"/>
    <property type="match status" value="1"/>
</dbReference>
<evidence type="ECO:0000313" key="3">
    <source>
        <dbReference type="Proteomes" id="UP000005408"/>
    </source>
</evidence>
<dbReference type="InterPro" id="IPR002083">
    <property type="entry name" value="MATH/TRAF_dom"/>
</dbReference>
<feature type="domain" description="MATH" evidence="1">
    <location>
        <begin position="254"/>
        <end position="388"/>
    </location>
</feature>
<dbReference type="Gene3D" id="3.30.160.60">
    <property type="entry name" value="Classic Zinc Finger"/>
    <property type="match status" value="1"/>
</dbReference>
<dbReference type="EnsemblMetazoa" id="G22791.1">
    <property type="protein sequence ID" value="G22791.1:cds"/>
    <property type="gene ID" value="G22791"/>
</dbReference>
<dbReference type="Pfam" id="PF22486">
    <property type="entry name" value="MATH_2"/>
    <property type="match status" value="1"/>
</dbReference>
<organism evidence="2 3">
    <name type="scientific">Magallana gigas</name>
    <name type="common">Pacific oyster</name>
    <name type="synonym">Crassostrea gigas</name>
    <dbReference type="NCBI Taxonomy" id="29159"/>
    <lineage>
        <taxon>Eukaryota</taxon>
        <taxon>Metazoa</taxon>
        <taxon>Spiralia</taxon>
        <taxon>Lophotrochozoa</taxon>
        <taxon>Mollusca</taxon>
        <taxon>Bivalvia</taxon>
        <taxon>Autobranchia</taxon>
        <taxon>Pteriomorphia</taxon>
        <taxon>Ostreida</taxon>
        <taxon>Ostreoidea</taxon>
        <taxon>Ostreidae</taxon>
        <taxon>Magallana</taxon>
    </lineage>
</organism>
<dbReference type="AlphaFoldDB" id="A0A8W8KAC8"/>
<evidence type="ECO:0000259" key="1">
    <source>
        <dbReference type="PROSITE" id="PS50144"/>
    </source>
</evidence>